<reference evidence="1" key="1">
    <citation type="submission" date="2021-06" db="EMBL/GenBank/DDBJ databases">
        <authorList>
            <person name="Kallberg Y."/>
            <person name="Tangrot J."/>
            <person name="Rosling A."/>
        </authorList>
    </citation>
    <scope>NUCLEOTIDE SEQUENCE</scope>
    <source>
        <strain evidence="1">MT106</strain>
    </source>
</reference>
<dbReference type="AlphaFoldDB" id="A0A9N9EUN7"/>
<feature type="non-terminal residue" evidence="1">
    <location>
        <position position="1"/>
    </location>
</feature>
<gene>
    <name evidence="1" type="ORF">AGERDE_LOCUS12976</name>
</gene>
<accession>A0A9N9EUN7</accession>
<dbReference type="EMBL" id="CAJVPL010012891">
    <property type="protein sequence ID" value="CAG8687327.1"/>
    <property type="molecule type" value="Genomic_DNA"/>
</dbReference>
<proteinExistence type="predicted"/>
<organism evidence="1 2">
    <name type="scientific">Ambispora gerdemannii</name>
    <dbReference type="NCBI Taxonomy" id="144530"/>
    <lineage>
        <taxon>Eukaryota</taxon>
        <taxon>Fungi</taxon>
        <taxon>Fungi incertae sedis</taxon>
        <taxon>Mucoromycota</taxon>
        <taxon>Glomeromycotina</taxon>
        <taxon>Glomeromycetes</taxon>
        <taxon>Archaeosporales</taxon>
        <taxon>Ambisporaceae</taxon>
        <taxon>Ambispora</taxon>
    </lineage>
</organism>
<evidence type="ECO:0000313" key="1">
    <source>
        <dbReference type="EMBL" id="CAG8687327.1"/>
    </source>
</evidence>
<keyword evidence="2" id="KW-1185">Reference proteome</keyword>
<comment type="caution">
    <text evidence="1">The sequence shown here is derived from an EMBL/GenBank/DDBJ whole genome shotgun (WGS) entry which is preliminary data.</text>
</comment>
<name>A0A9N9EUN7_9GLOM</name>
<evidence type="ECO:0000313" key="2">
    <source>
        <dbReference type="Proteomes" id="UP000789831"/>
    </source>
</evidence>
<dbReference type="Proteomes" id="UP000789831">
    <property type="component" value="Unassembled WGS sequence"/>
</dbReference>
<sequence length="63" mass="6470">ICIFALSDAVPNPMPEPEPWGNGGSGAGSSGIYIISNGGSTFMCNCPGQTGFILQCCSCFFNC</sequence>
<protein>
    <submittedName>
        <fullName evidence="1">3823_t:CDS:1</fullName>
    </submittedName>
</protein>